<proteinExistence type="inferred from homology"/>
<evidence type="ECO:0000313" key="15">
    <source>
        <dbReference type="EMBL" id="PIW36609.1"/>
    </source>
</evidence>
<dbReference type="SUPFAM" id="SSF55190">
    <property type="entry name" value="Arginyl-tRNA synthetase (ArgRS), N-terminal 'additional' domain"/>
    <property type="match status" value="1"/>
</dbReference>
<evidence type="ECO:0000256" key="11">
    <source>
        <dbReference type="NCBIfam" id="TIGR00456"/>
    </source>
</evidence>
<dbReference type="EC" id="6.1.1.19" evidence="3 11"/>
<keyword evidence="7 12" id="KW-0067">ATP-binding</keyword>
<dbReference type="Proteomes" id="UP000230292">
    <property type="component" value="Unassembled WGS sequence"/>
</dbReference>
<dbReference type="Gene3D" id="3.30.1360.70">
    <property type="entry name" value="Arginyl tRNA synthetase N-terminal domain"/>
    <property type="match status" value="1"/>
</dbReference>
<dbReference type="SUPFAM" id="SSF52374">
    <property type="entry name" value="Nucleotidylyl transferase"/>
    <property type="match status" value="1"/>
</dbReference>
<dbReference type="HAMAP" id="MF_00123">
    <property type="entry name" value="Arg_tRNA_synth"/>
    <property type="match status" value="1"/>
</dbReference>
<dbReference type="Gene3D" id="1.10.730.10">
    <property type="entry name" value="Isoleucyl-tRNA Synthetase, Domain 1"/>
    <property type="match status" value="1"/>
</dbReference>
<comment type="catalytic activity">
    <reaction evidence="10">
        <text>tRNA(Arg) + L-arginine + ATP = L-arginyl-tRNA(Arg) + AMP + diphosphate</text>
        <dbReference type="Rhea" id="RHEA:20301"/>
        <dbReference type="Rhea" id="RHEA-COMP:9658"/>
        <dbReference type="Rhea" id="RHEA-COMP:9673"/>
        <dbReference type="ChEBI" id="CHEBI:30616"/>
        <dbReference type="ChEBI" id="CHEBI:32682"/>
        <dbReference type="ChEBI" id="CHEBI:33019"/>
        <dbReference type="ChEBI" id="CHEBI:78442"/>
        <dbReference type="ChEBI" id="CHEBI:78513"/>
        <dbReference type="ChEBI" id="CHEBI:456215"/>
        <dbReference type="EC" id="6.1.1.19"/>
    </reaction>
</comment>
<comment type="subcellular location">
    <subcellularLocation>
        <location evidence="1">Cytoplasm</location>
    </subcellularLocation>
</comment>
<evidence type="ECO:0000256" key="5">
    <source>
        <dbReference type="ARBA" id="ARBA00022598"/>
    </source>
</evidence>
<dbReference type="InterPro" id="IPR036695">
    <property type="entry name" value="Arg-tRNA-synth_N_sf"/>
</dbReference>
<dbReference type="InterPro" id="IPR005148">
    <property type="entry name" value="Arg-tRNA-synth_N"/>
</dbReference>
<dbReference type="FunFam" id="1.10.730.10:FF:000008">
    <property type="entry name" value="Arginine--tRNA ligase"/>
    <property type="match status" value="1"/>
</dbReference>
<dbReference type="AlphaFoldDB" id="A0A2M7H345"/>
<keyword evidence="4" id="KW-0963">Cytoplasm</keyword>
<evidence type="ECO:0000256" key="7">
    <source>
        <dbReference type="ARBA" id="ARBA00022840"/>
    </source>
</evidence>
<evidence type="ECO:0000313" key="16">
    <source>
        <dbReference type="Proteomes" id="UP000230292"/>
    </source>
</evidence>
<feature type="domain" description="DALR anticodon binding" evidence="13">
    <location>
        <begin position="433"/>
        <end position="546"/>
    </location>
</feature>
<evidence type="ECO:0000259" key="14">
    <source>
        <dbReference type="SMART" id="SM01016"/>
    </source>
</evidence>
<keyword evidence="5 12" id="KW-0436">Ligase</keyword>
<reference evidence="15 16" key="1">
    <citation type="submission" date="2017-09" db="EMBL/GenBank/DDBJ databases">
        <title>Depth-based differentiation of microbial function through sediment-hosted aquifers and enrichment of novel symbionts in the deep terrestrial subsurface.</title>
        <authorList>
            <person name="Probst A.J."/>
            <person name="Ladd B."/>
            <person name="Jarett J.K."/>
            <person name="Geller-Mcgrath D.E."/>
            <person name="Sieber C.M."/>
            <person name="Emerson J.B."/>
            <person name="Anantharaman K."/>
            <person name="Thomas B.C."/>
            <person name="Malmstrom R."/>
            <person name="Stieglmeier M."/>
            <person name="Klingl A."/>
            <person name="Woyke T."/>
            <person name="Ryan C.M."/>
            <person name="Banfield J.F."/>
        </authorList>
    </citation>
    <scope>NUCLEOTIDE SEQUENCE [LARGE SCALE GENOMIC DNA]</scope>
    <source>
        <strain evidence="15">CG15_BIG_FIL_POST_REV_8_21_14_020_45_12</strain>
    </source>
</reference>
<dbReference type="InterPro" id="IPR008909">
    <property type="entry name" value="DALR_anticod-bd"/>
</dbReference>
<dbReference type="InterPro" id="IPR001278">
    <property type="entry name" value="Arg-tRNA-ligase"/>
</dbReference>
<dbReference type="SMART" id="SM01016">
    <property type="entry name" value="Arg_tRNA_synt_N"/>
    <property type="match status" value="1"/>
</dbReference>
<dbReference type="GO" id="GO:0005737">
    <property type="term" value="C:cytoplasm"/>
    <property type="evidence" value="ECO:0007669"/>
    <property type="project" value="UniProtKB-SubCell"/>
</dbReference>
<keyword evidence="8 12" id="KW-0648">Protein biosynthesis</keyword>
<accession>A0A2M7H345</accession>
<gene>
    <name evidence="15" type="ORF">COW24_04600</name>
</gene>
<dbReference type="SMART" id="SM00836">
    <property type="entry name" value="DALR_1"/>
    <property type="match status" value="1"/>
</dbReference>
<evidence type="ECO:0000256" key="1">
    <source>
        <dbReference type="ARBA" id="ARBA00004496"/>
    </source>
</evidence>
<evidence type="ECO:0000256" key="9">
    <source>
        <dbReference type="ARBA" id="ARBA00023146"/>
    </source>
</evidence>
<comment type="caution">
    <text evidence="15">The sequence shown here is derived from an EMBL/GenBank/DDBJ whole genome shotgun (WGS) entry which is preliminary data.</text>
</comment>
<evidence type="ECO:0000256" key="6">
    <source>
        <dbReference type="ARBA" id="ARBA00022741"/>
    </source>
</evidence>
<dbReference type="Pfam" id="PF05746">
    <property type="entry name" value="DALR_1"/>
    <property type="match status" value="1"/>
</dbReference>
<evidence type="ECO:0000256" key="10">
    <source>
        <dbReference type="ARBA" id="ARBA00049339"/>
    </source>
</evidence>
<dbReference type="Pfam" id="PF03485">
    <property type="entry name" value="Arg_tRNA_synt_N"/>
    <property type="match status" value="1"/>
</dbReference>
<dbReference type="InterPro" id="IPR035684">
    <property type="entry name" value="ArgRS_core"/>
</dbReference>
<dbReference type="Pfam" id="PF00750">
    <property type="entry name" value="tRNA-synt_1d"/>
    <property type="match status" value="1"/>
</dbReference>
<evidence type="ECO:0000259" key="13">
    <source>
        <dbReference type="SMART" id="SM00836"/>
    </source>
</evidence>
<dbReference type="NCBIfam" id="TIGR00456">
    <property type="entry name" value="argS"/>
    <property type="match status" value="1"/>
</dbReference>
<keyword evidence="6 12" id="KW-0547">Nucleotide-binding</keyword>
<dbReference type="GO" id="GO:0006420">
    <property type="term" value="P:arginyl-tRNA aminoacylation"/>
    <property type="evidence" value="ECO:0007669"/>
    <property type="project" value="UniProtKB-UniRule"/>
</dbReference>
<evidence type="ECO:0000256" key="12">
    <source>
        <dbReference type="RuleBase" id="RU363038"/>
    </source>
</evidence>
<dbReference type="GO" id="GO:0004814">
    <property type="term" value="F:arginine-tRNA ligase activity"/>
    <property type="evidence" value="ECO:0007669"/>
    <property type="project" value="UniProtKB-UniRule"/>
</dbReference>
<organism evidence="15 16">
    <name type="scientific">Candidatus Kerfeldbacteria bacterium CG15_BIG_FIL_POST_REV_8_21_14_020_45_12</name>
    <dbReference type="NCBI Taxonomy" id="2014247"/>
    <lineage>
        <taxon>Bacteria</taxon>
        <taxon>Candidatus Kerfeldiibacteriota</taxon>
    </lineage>
</organism>
<comment type="similarity">
    <text evidence="2 12">Belongs to the class-I aminoacyl-tRNA synthetase family.</text>
</comment>
<feature type="non-terminal residue" evidence="15">
    <location>
        <position position="546"/>
    </location>
</feature>
<protein>
    <recommendedName>
        <fullName evidence="3 11">Arginine--tRNA ligase</fullName>
        <ecNumber evidence="3 11">6.1.1.19</ecNumber>
    </recommendedName>
</protein>
<evidence type="ECO:0000256" key="8">
    <source>
        <dbReference type="ARBA" id="ARBA00022917"/>
    </source>
</evidence>
<dbReference type="PANTHER" id="PTHR11956:SF5">
    <property type="entry name" value="ARGININE--TRNA LIGASE, CYTOPLASMIC"/>
    <property type="match status" value="1"/>
</dbReference>
<dbReference type="InterPro" id="IPR009080">
    <property type="entry name" value="tRNAsynth_Ia_anticodon-bd"/>
</dbReference>
<evidence type="ECO:0000256" key="2">
    <source>
        <dbReference type="ARBA" id="ARBA00005594"/>
    </source>
</evidence>
<sequence>MLADQITTDLKQAIESLVKDGTWPELTLPDIRLDRPDQEVHGDFASNISMQLAPQVKKSPLEIAGDIKDRLTGEYDKVQIVHPGFLNIFVGSSQLAIELAAILEAGDGYGDSEEGKGQKILLEFISANPTGPLTLPNGRGGYLGDVLARAHKALGYKVTTEYYVNDRGNQIDILGESVARRWLQKQGVNVPYPEELYQGDYISDLADQLEMKDYKLTNLKKMEWVKGRVKELALQLMLKEIQRVVKDKMKIKFDVWNSEKQIYDQKLPEVMLAKLQEIGSVYQQEGATWLKTSEFGDDKDRVLIKSSGEGAYLQGDLSLFYERSFTRRQNKVIVILGADHHGYEKRLKALPKLLKSDTEFDLIFTQMATLMKDGQEVRMSKRKGNFVTIEELIDEVGNDVARFFFLMYSANRHLNFDLDLAKEESDKNPVFYVQYAYARICSVLREVHKATPVTHQDLKITEDAERELIKTLLVLPGLLHDVVENYEAHHLTTYAMAVARAFHHFYAHCRVIDQGEINPSRVALVKATKLVLKKTLDTLGVAAPEK</sequence>
<dbReference type="InterPro" id="IPR014729">
    <property type="entry name" value="Rossmann-like_a/b/a_fold"/>
</dbReference>
<dbReference type="SUPFAM" id="SSF47323">
    <property type="entry name" value="Anticodon-binding domain of a subclass of class I aminoacyl-tRNA synthetases"/>
    <property type="match status" value="1"/>
</dbReference>
<dbReference type="EMBL" id="PFGC01000046">
    <property type="protein sequence ID" value="PIW36609.1"/>
    <property type="molecule type" value="Genomic_DNA"/>
</dbReference>
<evidence type="ECO:0000256" key="4">
    <source>
        <dbReference type="ARBA" id="ARBA00022490"/>
    </source>
</evidence>
<name>A0A2M7H345_9BACT</name>
<dbReference type="GO" id="GO:0005524">
    <property type="term" value="F:ATP binding"/>
    <property type="evidence" value="ECO:0007669"/>
    <property type="project" value="UniProtKB-KW"/>
</dbReference>
<feature type="domain" description="Arginyl tRNA synthetase N-terminal" evidence="14">
    <location>
        <begin position="4"/>
        <end position="90"/>
    </location>
</feature>
<dbReference type="Gene3D" id="3.40.50.620">
    <property type="entry name" value="HUPs"/>
    <property type="match status" value="1"/>
</dbReference>
<evidence type="ECO:0000256" key="3">
    <source>
        <dbReference type="ARBA" id="ARBA00012837"/>
    </source>
</evidence>
<dbReference type="PANTHER" id="PTHR11956">
    <property type="entry name" value="ARGINYL-TRNA SYNTHETASE"/>
    <property type="match status" value="1"/>
</dbReference>
<dbReference type="PRINTS" id="PR01038">
    <property type="entry name" value="TRNASYNTHARG"/>
</dbReference>
<keyword evidence="9 12" id="KW-0030">Aminoacyl-tRNA synthetase</keyword>